<proteinExistence type="predicted"/>
<feature type="compositionally biased region" description="Low complexity" evidence="1">
    <location>
        <begin position="29"/>
        <end position="49"/>
    </location>
</feature>
<reference evidence="2 3" key="1">
    <citation type="submission" date="2023-10" db="EMBL/GenBank/DDBJ databases">
        <title>Chromosome-scale genome assembly provides insights into flower coloration mechanisms of Canna indica.</title>
        <authorList>
            <person name="Li C."/>
        </authorList>
    </citation>
    <scope>NUCLEOTIDE SEQUENCE [LARGE SCALE GENOMIC DNA]</scope>
    <source>
        <tissue evidence="2">Flower</tissue>
    </source>
</reference>
<organism evidence="2 3">
    <name type="scientific">Canna indica</name>
    <name type="common">Indian-shot</name>
    <dbReference type="NCBI Taxonomy" id="4628"/>
    <lineage>
        <taxon>Eukaryota</taxon>
        <taxon>Viridiplantae</taxon>
        <taxon>Streptophyta</taxon>
        <taxon>Embryophyta</taxon>
        <taxon>Tracheophyta</taxon>
        <taxon>Spermatophyta</taxon>
        <taxon>Magnoliopsida</taxon>
        <taxon>Liliopsida</taxon>
        <taxon>Zingiberales</taxon>
        <taxon>Cannaceae</taxon>
        <taxon>Canna</taxon>
    </lineage>
</organism>
<evidence type="ECO:0000313" key="2">
    <source>
        <dbReference type="EMBL" id="WOK99855.1"/>
    </source>
</evidence>
<evidence type="ECO:0000313" key="3">
    <source>
        <dbReference type="Proteomes" id="UP001327560"/>
    </source>
</evidence>
<dbReference type="AlphaFoldDB" id="A0AAQ3Q5V8"/>
<evidence type="ECO:0000256" key="1">
    <source>
        <dbReference type="SAM" id="MobiDB-lite"/>
    </source>
</evidence>
<name>A0AAQ3Q5V8_9LILI</name>
<gene>
    <name evidence="2" type="ORF">Cni_G08567</name>
</gene>
<dbReference type="EMBL" id="CP136892">
    <property type="protein sequence ID" value="WOK99855.1"/>
    <property type="molecule type" value="Genomic_DNA"/>
</dbReference>
<keyword evidence="3" id="KW-1185">Reference proteome</keyword>
<sequence>MVEIIESVRRTKLTMRSGSSSSRRRGRIGVRAGARSCASTEPSASATSAMRCARKSGSPQRTSSSSASAICDGPADDYIEFEDGDIDKI</sequence>
<protein>
    <submittedName>
        <fullName evidence="2">Uncharacterized protein</fullName>
    </submittedName>
</protein>
<dbReference type="Proteomes" id="UP001327560">
    <property type="component" value="Chromosome 3"/>
</dbReference>
<feature type="region of interest" description="Disordered" evidence="1">
    <location>
        <begin position="1"/>
        <end position="77"/>
    </location>
</feature>
<accession>A0AAQ3Q5V8</accession>